<gene>
    <name evidence="2" type="primary">murT</name>
    <name evidence="6" type="ORF">SAMN05444373_104412</name>
</gene>
<feature type="domain" description="Lipid II isoglutaminyl synthase (glutamine-hydrolyzing) subunit MurT C-terminal" evidence="5">
    <location>
        <begin position="333"/>
        <end position="447"/>
    </location>
</feature>
<proteinExistence type="inferred from homology"/>
<accession>A0A1M6IJM4</accession>
<dbReference type="GO" id="GO:0140282">
    <property type="term" value="F:carbon-nitrogen ligase activity on lipid II"/>
    <property type="evidence" value="ECO:0007669"/>
    <property type="project" value="UniProtKB-UniRule"/>
</dbReference>
<name>A0A1M6IJM4_9FIRM</name>
<dbReference type="PANTHER" id="PTHR23135">
    <property type="entry name" value="MUR LIGASE FAMILY MEMBER"/>
    <property type="match status" value="1"/>
</dbReference>
<feature type="binding site" evidence="2">
    <location>
        <position position="240"/>
    </location>
    <ligand>
        <name>Zn(2+)</name>
        <dbReference type="ChEBI" id="CHEBI:29105"/>
    </ligand>
</feature>
<keyword evidence="3" id="KW-0812">Transmembrane</keyword>
<keyword evidence="2" id="KW-0436">Ligase</keyword>
<comment type="catalytic activity">
    <reaction evidence="2">
        <text>beta-D-GlcNAc-(1-&gt;4)-Mur2Ac(oyl-L-Ala-gamma-D-Glu-L-Lys-D-Ala-D-Ala)-di-trans,octa-cis-undecaprenyl diphosphate + ATP = beta-D-GlcNAc-(1-&gt;4)-Mur2Ac(oyl-L-Ala-gamma-D-O-P-Glu-L-Lys-D-Ala-D-Ala)-di-trans,octa-cis-undecaprenyl diphosphate + ADP</text>
        <dbReference type="Rhea" id="RHEA:59488"/>
        <dbReference type="ChEBI" id="CHEBI:30616"/>
        <dbReference type="ChEBI" id="CHEBI:60033"/>
        <dbReference type="ChEBI" id="CHEBI:143132"/>
        <dbReference type="ChEBI" id="CHEBI:456216"/>
    </reaction>
</comment>
<keyword evidence="3" id="KW-1133">Transmembrane helix</keyword>
<keyword evidence="2" id="KW-0573">Peptidoglycan synthesis</keyword>
<evidence type="ECO:0000259" key="4">
    <source>
        <dbReference type="Pfam" id="PF08245"/>
    </source>
</evidence>
<reference evidence="6 7" key="1">
    <citation type="submission" date="2016-11" db="EMBL/GenBank/DDBJ databases">
        <authorList>
            <person name="Varghese N."/>
            <person name="Submissions S."/>
        </authorList>
    </citation>
    <scope>NUCLEOTIDE SEQUENCE [LARGE SCALE GENOMIC DNA]</scope>
    <source>
        <strain evidence="6 7">DSM 19027</strain>
    </source>
</reference>
<comment type="function">
    <text evidence="2">The lipid II isoglutaminyl synthase complex catalyzes the formation of alpha-D-isoglutamine in the cell wall lipid II stem peptide. The MurT subunit catalyzes the ATP-dependent amidation of D-glutamate residue of lipid II, converting it to an isoglutamine residue.</text>
</comment>
<sequence>MKQRFKLLRFWAAVITAKCAIVILRLFKSGGTSLPGKLALKLYPQILDHLAGLFRVTMITGTNGKTTTSRIVLSMMEQKGLKVITNKSGANLSSGITTTLISALTLGGRPRFSHALLETDEAAFRTLAPRLKPETVIVTNFFRDQLDRYGELHTTVNNVREGISRIPDAVLILNADDSLCASLGRNAPNKVIYFGMGEGIYPESGASINSDAAFCIQCKSRYEYSSVTFGHLGHFRCPSCGYERPHTHVECSGILFYDSLGSHVEISGPDLRISVKLALPGLYNIYNALAGASFGLALGLDEKAIAAALSGFECGFGRMETIAIQDKELKMILVKNPTGFNQVLRYLLTQEKPFVLAFAINDRLADGTDISWLWDVDFEVLALMAERVRNFYVSGIRAEDMAVRLKYAGISTDRIRMEKDYRQLITRALQETGAGETCCILPTYTAMLDIRRILKKQFGLKEFWK</sequence>
<dbReference type="AlphaFoldDB" id="A0A1M6IJM4"/>
<dbReference type="EC" id="6.3.5.13" evidence="2"/>
<keyword evidence="2" id="KW-0479">Metal-binding</keyword>
<keyword evidence="7" id="KW-1185">Reference proteome</keyword>
<comment type="catalytic activity">
    <reaction evidence="2">
        <text>beta-D-GlcNAc-(1-&gt;4)-Mur2Ac(oyl-L-Ala-gamma-D-O-P-Glu-L-Lys-D-Ala-D-Ala)-di-trans,octa-cis-undecaprenyl diphosphate + NH4(+) = beta-D-GlcNAc-(1-&gt;4)-Mur2Ac(oyl-L-Ala-D-isoglutaminyl-L-Lys-D-Ala-D-Ala)-di-trans,octa-cis-undecaprenyl diphosphate + phosphate + H(+)</text>
        <dbReference type="Rhea" id="RHEA:57932"/>
        <dbReference type="ChEBI" id="CHEBI:15378"/>
        <dbReference type="ChEBI" id="CHEBI:28938"/>
        <dbReference type="ChEBI" id="CHEBI:43474"/>
        <dbReference type="ChEBI" id="CHEBI:62233"/>
        <dbReference type="ChEBI" id="CHEBI:143132"/>
    </reaction>
</comment>
<organism evidence="6 7">
    <name type="scientific">Thermoclostridium caenicola</name>
    <dbReference type="NCBI Taxonomy" id="659425"/>
    <lineage>
        <taxon>Bacteria</taxon>
        <taxon>Bacillati</taxon>
        <taxon>Bacillota</taxon>
        <taxon>Clostridia</taxon>
        <taxon>Eubacteriales</taxon>
        <taxon>Oscillospiraceae</taxon>
        <taxon>Thermoclostridium</taxon>
    </lineage>
</organism>
<dbReference type="HAMAP" id="MF_02214">
    <property type="entry name" value="Lipid_II_synth_MurT"/>
    <property type="match status" value="1"/>
</dbReference>
<evidence type="ECO:0000313" key="6">
    <source>
        <dbReference type="EMBL" id="SHJ34599.1"/>
    </source>
</evidence>
<comment type="subunit">
    <text evidence="2">Forms a heterodimer with GatD.</text>
</comment>
<keyword evidence="2" id="KW-0133">Cell shape</keyword>
<evidence type="ECO:0000256" key="2">
    <source>
        <dbReference type="HAMAP-Rule" id="MF_02214"/>
    </source>
</evidence>
<dbReference type="InterPro" id="IPR036565">
    <property type="entry name" value="Mur-like_cat_sf"/>
</dbReference>
<keyword evidence="2" id="KW-0547">Nucleotide-binding</keyword>
<keyword evidence="2" id="KW-0067">ATP-binding</keyword>
<dbReference type="UniPathway" id="UPA00219"/>
<dbReference type="GO" id="GO:0008270">
    <property type="term" value="F:zinc ion binding"/>
    <property type="evidence" value="ECO:0007669"/>
    <property type="project" value="UniProtKB-UniRule"/>
</dbReference>
<dbReference type="RefSeq" id="WP_149679261.1">
    <property type="nucleotide sequence ID" value="NZ_DAONMB010000086.1"/>
</dbReference>
<dbReference type="GO" id="GO:0009252">
    <property type="term" value="P:peptidoglycan biosynthetic process"/>
    <property type="evidence" value="ECO:0007669"/>
    <property type="project" value="UniProtKB-UniRule"/>
</dbReference>
<dbReference type="Proteomes" id="UP000324781">
    <property type="component" value="Unassembled WGS sequence"/>
</dbReference>
<keyword evidence="3" id="KW-0472">Membrane</keyword>
<feature type="binding site" evidence="2">
    <location>
        <position position="218"/>
    </location>
    <ligand>
        <name>Zn(2+)</name>
        <dbReference type="ChEBI" id="CHEBI:29105"/>
    </ligand>
</feature>
<feature type="binding site" evidence="2">
    <location>
        <position position="237"/>
    </location>
    <ligand>
        <name>Zn(2+)</name>
        <dbReference type="ChEBI" id="CHEBI:29105"/>
    </ligand>
</feature>
<dbReference type="GO" id="GO:0071555">
    <property type="term" value="P:cell wall organization"/>
    <property type="evidence" value="ECO:0007669"/>
    <property type="project" value="UniProtKB-KW"/>
</dbReference>
<keyword evidence="2" id="KW-0961">Cell wall biogenesis/degradation</keyword>
<feature type="transmembrane region" description="Helical" evidence="3">
    <location>
        <begin position="7"/>
        <end position="27"/>
    </location>
</feature>
<evidence type="ECO:0000313" key="7">
    <source>
        <dbReference type="Proteomes" id="UP000324781"/>
    </source>
</evidence>
<evidence type="ECO:0000256" key="3">
    <source>
        <dbReference type="SAM" id="Phobius"/>
    </source>
</evidence>
<keyword evidence="2" id="KW-0862">Zinc</keyword>
<dbReference type="EMBL" id="FQZP01000044">
    <property type="protein sequence ID" value="SHJ34599.1"/>
    <property type="molecule type" value="Genomic_DNA"/>
</dbReference>
<feature type="domain" description="Mur ligase central" evidence="4">
    <location>
        <begin position="59"/>
        <end position="200"/>
    </location>
</feature>
<dbReference type="InterPro" id="IPR043703">
    <property type="entry name" value="Lipid_II_synth_MurT"/>
</dbReference>
<dbReference type="GO" id="GO:0016881">
    <property type="term" value="F:acid-amino acid ligase activity"/>
    <property type="evidence" value="ECO:0007669"/>
    <property type="project" value="InterPro"/>
</dbReference>
<evidence type="ECO:0000259" key="5">
    <source>
        <dbReference type="Pfam" id="PF08353"/>
    </source>
</evidence>
<comment type="similarity">
    <text evidence="2">Belongs to the MurCDEF family. MurT subfamily.</text>
</comment>
<dbReference type="PANTHER" id="PTHR23135:SF7">
    <property type="entry name" value="LIPID II ISOGLUTAMINYL SYNTHASE (GLUTAMINE-HYDROLYZING) SUBUNIT MURT"/>
    <property type="match status" value="1"/>
</dbReference>
<dbReference type="InterPro" id="IPR013564">
    <property type="entry name" value="MurT_C"/>
</dbReference>
<dbReference type="Gene3D" id="3.40.1190.10">
    <property type="entry name" value="Mur-like, catalytic domain"/>
    <property type="match status" value="1"/>
</dbReference>
<evidence type="ECO:0000256" key="1">
    <source>
        <dbReference type="ARBA" id="ARBA00004752"/>
    </source>
</evidence>
<dbReference type="SUPFAM" id="SSF53623">
    <property type="entry name" value="MurD-like peptide ligases, catalytic domain"/>
    <property type="match status" value="1"/>
</dbReference>
<dbReference type="OrthoDB" id="9803907at2"/>
<comment type="pathway">
    <text evidence="1 2">Cell wall biogenesis; peptidoglycan biosynthesis.</text>
</comment>
<dbReference type="Pfam" id="PF08245">
    <property type="entry name" value="Mur_ligase_M"/>
    <property type="match status" value="1"/>
</dbReference>
<dbReference type="InterPro" id="IPR013221">
    <property type="entry name" value="Mur_ligase_cen"/>
</dbReference>
<feature type="binding site" evidence="2">
    <location>
        <position position="215"/>
    </location>
    <ligand>
        <name>Zn(2+)</name>
        <dbReference type="ChEBI" id="CHEBI:29105"/>
    </ligand>
</feature>
<dbReference type="GO" id="GO:0005524">
    <property type="term" value="F:ATP binding"/>
    <property type="evidence" value="ECO:0007669"/>
    <property type="project" value="UniProtKB-UniRule"/>
</dbReference>
<feature type="active site" evidence="2">
    <location>
        <position position="369"/>
    </location>
</feature>
<dbReference type="GO" id="GO:0008360">
    <property type="term" value="P:regulation of cell shape"/>
    <property type="evidence" value="ECO:0007669"/>
    <property type="project" value="UniProtKB-KW"/>
</dbReference>
<protein>
    <recommendedName>
        <fullName evidence="2">Lipid II isoglutaminyl synthase (glutamine-hydrolyzing) subunit MurT</fullName>
        <ecNumber evidence="2">6.3.5.13</ecNumber>
    </recommendedName>
</protein>
<dbReference type="Pfam" id="PF08353">
    <property type="entry name" value="MurT_C"/>
    <property type="match status" value="1"/>
</dbReference>
<comment type="catalytic activity">
    <reaction evidence="2">
        <text>beta-D-GlcNAc-(1-&gt;4)-Mur2Ac(oyl-L-Ala-gamma-D-Glu-L-Lys-D-Ala-D-Ala)-di-trans,octa-cis-undecaprenyl diphosphate + L-glutamine + ATP + H2O = beta-D-GlcNAc-(1-&gt;4)-Mur2Ac(oyl-L-Ala-D-isoglutaminyl-L-Lys-D-Ala-D-Ala)-di-trans,octa-cis-undecaprenyl diphosphate + L-glutamate + ADP + phosphate + H(+)</text>
        <dbReference type="Rhea" id="RHEA:57928"/>
        <dbReference type="ChEBI" id="CHEBI:15377"/>
        <dbReference type="ChEBI" id="CHEBI:15378"/>
        <dbReference type="ChEBI" id="CHEBI:29985"/>
        <dbReference type="ChEBI" id="CHEBI:30616"/>
        <dbReference type="ChEBI" id="CHEBI:43474"/>
        <dbReference type="ChEBI" id="CHEBI:58359"/>
        <dbReference type="ChEBI" id="CHEBI:60033"/>
        <dbReference type="ChEBI" id="CHEBI:62233"/>
        <dbReference type="ChEBI" id="CHEBI:456216"/>
        <dbReference type="EC" id="6.3.5.13"/>
    </reaction>
</comment>